<dbReference type="AlphaFoldDB" id="A0A3E0H8Z1"/>
<evidence type="ECO:0000313" key="4">
    <source>
        <dbReference type="Proteomes" id="UP000256774"/>
    </source>
</evidence>
<evidence type="ECO:0000259" key="2">
    <source>
        <dbReference type="PROSITE" id="PS00662"/>
    </source>
</evidence>
<sequence length="366" mass="39362">MAERIAEPRENAQGPPWLYAAWAAAKEAGAADVHLVSHEPVRLRVHGELGCLDSLPACPAAPWPEVLALFAPVGSDHDEPEAASASETIAAHPRFTGAEASLTHPQLGRARASLAAHQGGWLLVMRLISERIPSLADVQLSPTQADLVLAAHGLLLVTGATGSGKSSTLAAWLGHWRAQRRGHVISLEDPIEFVHANSPELGLVNQREIGRDCTSFADGLRAALRQDPDVLLIGELRDRDTARLALMAAETGHLVMATLHTASAVGAIDRLLSLFPADERTLAQAQLADSLQAVMAQELVWSVPMTHADHIEKPRALVCREVLIATPAVRHLIREHRLGDIEHIMQTQAALGMQTMAQAKRSLRQA</sequence>
<dbReference type="EMBL" id="QUNR01000001">
    <property type="protein sequence ID" value="REH40191.1"/>
    <property type="molecule type" value="Genomic_DNA"/>
</dbReference>
<dbReference type="InterPro" id="IPR006321">
    <property type="entry name" value="PilT/PilU"/>
</dbReference>
<dbReference type="InterPro" id="IPR001482">
    <property type="entry name" value="T2SS/T4SS_dom"/>
</dbReference>
<dbReference type="InterPro" id="IPR027417">
    <property type="entry name" value="P-loop_NTPase"/>
</dbReference>
<dbReference type="GO" id="GO:0005524">
    <property type="term" value="F:ATP binding"/>
    <property type="evidence" value="ECO:0007669"/>
    <property type="project" value="InterPro"/>
</dbReference>
<name>A0A3E0H8Z1_9GAMM</name>
<organism evidence="3 4">
    <name type="scientific">Paraperlucidibaca baekdonensis</name>
    <dbReference type="NCBI Taxonomy" id="748120"/>
    <lineage>
        <taxon>Bacteria</taxon>
        <taxon>Pseudomonadati</taxon>
        <taxon>Pseudomonadota</taxon>
        <taxon>Gammaproteobacteria</taxon>
        <taxon>Moraxellales</taxon>
        <taxon>Moraxellaceae</taxon>
        <taxon>Paraperlucidibaca</taxon>
    </lineage>
</organism>
<dbReference type="SUPFAM" id="SSF52540">
    <property type="entry name" value="P-loop containing nucleoside triphosphate hydrolases"/>
    <property type="match status" value="1"/>
</dbReference>
<protein>
    <submittedName>
        <fullName evidence="3">Twitching motility protein PilT</fullName>
    </submittedName>
</protein>
<dbReference type="Pfam" id="PF00437">
    <property type="entry name" value="T2SSE"/>
    <property type="match status" value="1"/>
</dbReference>
<dbReference type="PROSITE" id="PS00662">
    <property type="entry name" value="T2SP_E"/>
    <property type="match status" value="1"/>
</dbReference>
<reference evidence="3 4" key="1">
    <citation type="submission" date="2018-08" db="EMBL/GenBank/DDBJ databases">
        <title>Genomic Encyclopedia of Type Strains, Phase IV (KMG-IV): sequencing the most valuable type-strain genomes for metagenomic binning, comparative biology and taxonomic classification.</title>
        <authorList>
            <person name="Goeker M."/>
        </authorList>
    </citation>
    <scope>NUCLEOTIDE SEQUENCE [LARGE SCALE GENOMIC DNA]</scope>
    <source>
        <strain evidence="3 4">DSM 26022</strain>
    </source>
</reference>
<dbReference type="CDD" id="cd01131">
    <property type="entry name" value="PilT"/>
    <property type="match status" value="1"/>
</dbReference>
<dbReference type="RefSeq" id="WP_116207248.1">
    <property type="nucleotide sequence ID" value="NZ_QUNR01000001.1"/>
</dbReference>
<proteinExistence type="inferred from homology"/>
<dbReference type="GO" id="GO:0016887">
    <property type="term" value="F:ATP hydrolysis activity"/>
    <property type="evidence" value="ECO:0007669"/>
    <property type="project" value="InterPro"/>
</dbReference>
<feature type="domain" description="Bacterial type II secretion system protein E" evidence="2">
    <location>
        <begin position="224"/>
        <end position="238"/>
    </location>
</feature>
<dbReference type="InterPro" id="IPR050921">
    <property type="entry name" value="T4SS_GSP_E_ATPase"/>
</dbReference>
<comment type="similarity">
    <text evidence="1">Belongs to the GSP E family.</text>
</comment>
<comment type="caution">
    <text evidence="3">The sequence shown here is derived from an EMBL/GenBank/DDBJ whole genome shotgun (WGS) entry which is preliminary data.</text>
</comment>
<dbReference type="Gene3D" id="3.40.50.300">
    <property type="entry name" value="P-loop containing nucleotide triphosphate hydrolases"/>
    <property type="match status" value="1"/>
</dbReference>
<evidence type="ECO:0000256" key="1">
    <source>
        <dbReference type="ARBA" id="ARBA00006611"/>
    </source>
</evidence>
<dbReference type="PANTHER" id="PTHR30486">
    <property type="entry name" value="TWITCHING MOTILITY PROTEIN PILT"/>
    <property type="match status" value="1"/>
</dbReference>
<dbReference type="Proteomes" id="UP000256774">
    <property type="component" value="Unassembled WGS sequence"/>
</dbReference>
<gene>
    <name evidence="3" type="ORF">DFR26_0390</name>
</gene>
<dbReference type="OrthoDB" id="9804785at2"/>
<evidence type="ECO:0000313" key="3">
    <source>
        <dbReference type="EMBL" id="REH40191.1"/>
    </source>
</evidence>
<accession>A0A3E0H8Z1</accession>
<keyword evidence="4" id="KW-1185">Reference proteome</keyword>
<dbReference type="PANTHER" id="PTHR30486:SF6">
    <property type="entry name" value="TYPE IV PILUS RETRACTATION ATPASE PILT"/>
    <property type="match status" value="1"/>
</dbReference>
<dbReference type="Gene3D" id="3.30.450.90">
    <property type="match status" value="1"/>
</dbReference>